<gene>
    <name evidence="2" type="ORF">BOKJ2_LOCUS6896</name>
</gene>
<feature type="domain" description="BTB" evidence="1">
    <location>
        <begin position="39"/>
        <end position="100"/>
    </location>
</feature>
<dbReference type="SUPFAM" id="SSF54695">
    <property type="entry name" value="POZ domain"/>
    <property type="match status" value="1"/>
</dbReference>
<evidence type="ECO:0000259" key="1">
    <source>
        <dbReference type="PROSITE" id="PS50097"/>
    </source>
</evidence>
<dbReference type="PANTHER" id="PTHR24413">
    <property type="entry name" value="SPECKLE-TYPE POZ PROTEIN"/>
    <property type="match status" value="1"/>
</dbReference>
<name>A0A811KN45_9BILA</name>
<sequence length="163" mass="18902">MGSSIDLDLMKRRQEHFEEHIHSLRLPHCLELLDNQYVSDFRIVVGKRTFHVSKAFLSAKSKVFKTIFESGMKAAHEGQLILNEDEEAVEAMLLFIYGNKKVDDFNLAMKVIQIAHRYGIELLKLQCEYLIVQNLTVDVAYDCLVMSKRLDLPYLALKCHEML</sequence>
<dbReference type="OrthoDB" id="7628309at2759"/>
<evidence type="ECO:0000313" key="3">
    <source>
        <dbReference type="Proteomes" id="UP000614601"/>
    </source>
</evidence>
<protein>
    <recommendedName>
        <fullName evidence="1">BTB domain-containing protein</fullName>
    </recommendedName>
</protein>
<dbReference type="Pfam" id="PF00651">
    <property type="entry name" value="BTB"/>
    <property type="match status" value="1"/>
</dbReference>
<dbReference type="AlphaFoldDB" id="A0A811KN45"/>
<keyword evidence="3" id="KW-1185">Reference proteome</keyword>
<dbReference type="Proteomes" id="UP000783686">
    <property type="component" value="Unassembled WGS sequence"/>
</dbReference>
<organism evidence="2 3">
    <name type="scientific">Bursaphelenchus okinawaensis</name>
    <dbReference type="NCBI Taxonomy" id="465554"/>
    <lineage>
        <taxon>Eukaryota</taxon>
        <taxon>Metazoa</taxon>
        <taxon>Ecdysozoa</taxon>
        <taxon>Nematoda</taxon>
        <taxon>Chromadorea</taxon>
        <taxon>Rhabditida</taxon>
        <taxon>Tylenchina</taxon>
        <taxon>Tylenchomorpha</taxon>
        <taxon>Aphelenchoidea</taxon>
        <taxon>Aphelenchoididae</taxon>
        <taxon>Bursaphelenchus</taxon>
    </lineage>
</organism>
<dbReference type="Proteomes" id="UP000614601">
    <property type="component" value="Unassembled WGS sequence"/>
</dbReference>
<comment type="caution">
    <text evidence="2">The sequence shown here is derived from an EMBL/GenBank/DDBJ whole genome shotgun (WGS) entry which is preliminary data.</text>
</comment>
<reference evidence="2" key="1">
    <citation type="submission" date="2020-09" db="EMBL/GenBank/DDBJ databases">
        <authorList>
            <person name="Kikuchi T."/>
        </authorList>
    </citation>
    <scope>NUCLEOTIDE SEQUENCE</scope>
    <source>
        <strain evidence="2">SH1</strain>
    </source>
</reference>
<dbReference type="InterPro" id="IPR011333">
    <property type="entry name" value="SKP1/BTB/POZ_sf"/>
</dbReference>
<dbReference type="EMBL" id="CAJFDH010000003">
    <property type="protein sequence ID" value="CAD5217055.1"/>
    <property type="molecule type" value="Genomic_DNA"/>
</dbReference>
<accession>A0A811KN45</accession>
<evidence type="ECO:0000313" key="2">
    <source>
        <dbReference type="EMBL" id="CAD5217055.1"/>
    </source>
</evidence>
<dbReference type="InterPro" id="IPR000210">
    <property type="entry name" value="BTB/POZ_dom"/>
</dbReference>
<dbReference type="Gene3D" id="3.30.710.10">
    <property type="entry name" value="Potassium Channel Kv1.1, Chain A"/>
    <property type="match status" value="1"/>
</dbReference>
<dbReference type="SMART" id="SM00225">
    <property type="entry name" value="BTB"/>
    <property type="match status" value="1"/>
</dbReference>
<proteinExistence type="predicted"/>
<dbReference type="EMBL" id="CAJFCW020000003">
    <property type="protein sequence ID" value="CAG9107026.1"/>
    <property type="molecule type" value="Genomic_DNA"/>
</dbReference>
<dbReference type="PROSITE" id="PS50097">
    <property type="entry name" value="BTB"/>
    <property type="match status" value="1"/>
</dbReference>